<keyword evidence="2" id="KW-1185">Reference proteome</keyword>
<dbReference type="HOGENOM" id="CLU_612647_0_0_1"/>
<dbReference type="EMBL" id="KE647191">
    <property type="protein sequence ID" value="EQB60980.1"/>
    <property type="molecule type" value="Genomic_DNA"/>
</dbReference>
<dbReference type="VEuPathDB" id="MicrosporidiaDB:NAPIS_ORF01448"/>
<accession>T0MJ79</accession>
<dbReference type="Proteomes" id="UP000053780">
    <property type="component" value="Unassembled WGS sequence"/>
</dbReference>
<proteinExistence type="predicted"/>
<dbReference type="SUPFAM" id="SSF48452">
    <property type="entry name" value="TPR-like"/>
    <property type="match status" value="1"/>
</dbReference>
<organism evidence="1 2">
    <name type="scientific">Vairimorpha apis BRL 01</name>
    <dbReference type="NCBI Taxonomy" id="1037528"/>
    <lineage>
        <taxon>Eukaryota</taxon>
        <taxon>Fungi</taxon>
        <taxon>Fungi incertae sedis</taxon>
        <taxon>Microsporidia</taxon>
        <taxon>Nosematidae</taxon>
        <taxon>Vairimorpha</taxon>
    </lineage>
</organism>
<dbReference type="InterPro" id="IPR011990">
    <property type="entry name" value="TPR-like_helical_dom_sf"/>
</dbReference>
<evidence type="ECO:0000313" key="1">
    <source>
        <dbReference type="EMBL" id="EQB60980.1"/>
    </source>
</evidence>
<sequence length="447" mass="54172">MNNDNNENIPERKNKQFMHIRDIIKCCDDALKINPNNTVTLYNMGKCFLEQENINYVYNIIEKIKNVDDKNSFVNILEGHIFLKKGCFVEAYRQFLQSFVNIKYNDVFLAYGIGILFEAMENFNLSKIWYKHILQTNIELFKFLEITFRLAVCFKKENKLVDALDCFYWLLNSIKINYFEHEVELQIAHVFERLNEIDKCLEIIDKLKLKNKNIILVNRLYCWVLYKTGCFQKFKDLFKCRKEVIVEKIRFDKNFDKDENEGDLYKQSSLDEIKGENKEFFKSMFKQFNKNEGDLYKQSSLDEIKSENKEFYNDIYKKFDKNSGDLYKQSSLDEIKSESKEFNNSIYKKIDKNKNNEFNNDIYKYNNKDIDKTAYREKLDNNNINNKEMIKEPTFYNNENKNMSFNEQINTQFIKKTFINNEFYDKFKKDNYFFKEEIMKDKIFFKR</sequence>
<name>T0MJ79_9MICR</name>
<dbReference type="Gene3D" id="1.25.40.10">
    <property type="entry name" value="Tetratricopeptide repeat domain"/>
    <property type="match status" value="1"/>
</dbReference>
<gene>
    <name evidence="1" type="ORF">NAPIS_ORF01448</name>
</gene>
<evidence type="ECO:0000313" key="2">
    <source>
        <dbReference type="Proteomes" id="UP000053780"/>
    </source>
</evidence>
<dbReference type="AlphaFoldDB" id="T0MJ79"/>
<dbReference type="OrthoDB" id="418911at2759"/>
<reference evidence="1 2" key="1">
    <citation type="journal article" date="2013" name="BMC Genomics">
        <title>Genome sequencing and comparative genomics of honey bee microsporidia, Nosema apis reveal novel insights into host-parasite interactions.</title>
        <authorList>
            <person name="Chen Yp."/>
            <person name="Pettis J.S."/>
            <person name="Zhao Y."/>
            <person name="Liu X."/>
            <person name="Tallon L.J."/>
            <person name="Sadzewicz L.D."/>
            <person name="Li R."/>
            <person name="Zheng H."/>
            <person name="Huang S."/>
            <person name="Zhang X."/>
            <person name="Hamilton M.C."/>
            <person name="Pernal S.F."/>
            <person name="Melathopoulos A.P."/>
            <person name="Yan X."/>
            <person name="Evans J.D."/>
        </authorList>
    </citation>
    <scope>NUCLEOTIDE SEQUENCE [LARGE SCALE GENOMIC DNA]</scope>
    <source>
        <strain evidence="1 2">BRL 01</strain>
    </source>
</reference>
<protein>
    <submittedName>
        <fullName evidence="1">Transcriptional corepressor cyc8</fullName>
    </submittedName>
</protein>